<sequence length="740" mass="78439">MEGMDEIRDTFFQEAEELLGELERGLILIQEGDRDSETVNAIFRAVHSIKGGAGMFELDRLVSFAHAFETVLDDLRSRKIGLEANGLKTMLRSADLLSDLVRTARAGEEMEAGREAVLMAELAALSGGVADAAPSAFDAPELPAGPVSRLYDIRFTPLAALYANAGDPALLVRELHRLGTATVSCDASHVPDLSELDPEGAYLSWTVALETTESEDTIREVFEFVEGDCILEVIAGEPMVVEEPAVVEEGDGFDVAALLARMQAELGDGPAPEATPSPFDMPFAPDFSADFSNVVDLADMRPVETPAPSPAPAVEPVAAPVLAASPAKTEESKASSAPAPAAGATIRVDLDRLDRLVNLVGELVINRAMVAQRVVEAGLSNTAAVSVGLDELEQLTREIQDNVMALRAQPVRSVFQRMSRLVREVGEAVNKQVQLVVEGEGTEVDKTIVERLTDPLTHMIRNAIDHGLESPEKRLEAGKPLTGTVHLSARHASGHIVIEVSDDGGGLNRPRVRDIAVSKGLIPADAQLSDEETDNLIFLPGFSTASTISNISGRGVGLDVVKRSVQALGGRISIASRPGRGSTFTLALPLTLAVLDGMLVTVADQTLVLPLTSTVETLKLKPEEIHALGSSKLVTLRGAFTPMIDVGRHFGYRHAPADLTKSVGLVVETQGNTRTVLLVDEIQGQRQVVIKSLETNYGSVPGIAAATILGDGRVALILDVDALVSEASASASDFSFAIAG</sequence>
<evidence type="ECO:0000256" key="5">
    <source>
        <dbReference type="ARBA" id="ARBA00022553"/>
    </source>
</evidence>
<dbReference type="CDD" id="cd00088">
    <property type="entry name" value="HPT"/>
    <property type="match status" value="1"/>
</dbReference>
<dbReference type="SMART" id="SM00073">
    <property type="entry name" value="HPT"/>
    <property type="match status" value="1"/>
</dbReference>
<evidence type="ECO:0000256" key="9">
    <source>
        <dbReference type="ARBA" id="ARBA00022840"/>
    </source>
</evidence>
<accession>A0ABT1C897</accession>
<dbReference type="Pfam" id="PF01627">
    <property type="entry name" value="Hpt"/>
    <property type="match status" value="1"/>
</dbReference>
<evidence type="ECO:0000256" key="2">
    <source>
        <dbReference type="ARBA" id="ARBA00012438"/>
    </source>
</evidence>
<evidence type="ECO:0000256" key="3">
    <source>
        <dbReference type="ARBA" id="ARBA00021495"/>
    </source>
</evidence>
<feature type="modified residue" description="Phosphohistidine" evidence="12">
    <location>
        <position position="47"/>
    </location>
</feature>
<dbReference type="InterPro" id="IPR036641">
    <property type="entry name" value="HPT_dom_sf"/>
</dbReference>
<dbReference type="Gene3D" id="1.10.287.560">
    <property type="entry name" value="Histidine kinase CheA-like, homodimeric domain"/>
    <property type="match status" value="1"/>
</dbReference>
<feature type="domain" description="CheW-like" evidence="14">
    <location>
        <begin position="594"/>
        <end position="729"/>
    </location>
</feature>
<evidence type="ECO:0000256" key="10">
    <source>
        <dbReference type="ARBA" id="ARBA00023012"/>
    </source>
</evidence>
<dbReference type="CDD" id="cd16916">
    <property type="entry name" value="HATPase_CheA-like"/>
    <property type="match status" value="1"/>
</dbReference>
<protein>
    <recommendedName>
        <fullName evidence="3">Chemotaxis protein CheA</fullName>
        <ecNumber evidence="2">2.7.13.3</ecNumber>
    </recommendedName>
</protein>
<dbReference type="PROSITE" id="PS50894">
    <property type="entry name" value="HPT"/>
    <property type="match status" value="1"/>
</dbReference>
<dbReference type="SMART" id="SM00387">
    <property type="entry name" value="HATPase_c"/>
    <property type="match status" value="1"/>
</dbReference>
<dbReference type="PANTHER" id="PTHR43395">
    <property type="entry name" value="SENSOR HISTIDINE KINASE CHEA"/>
    <property type="match status" value="1"/>
</dbReference>
<dbReference type="InterPro" id="IPR036061">
    <property type="entry name" value="CheW-like_dom_sf"/>
</dbReference>
<evidence type="ECO:0000259" key="15">
    <source>
        <dbReference type="PROSITE" id="PS50894"/>
    </source>
</evidence>
<dbReference type="PROSITE" id="PS50851">
    <property type="entry name" value="CHEW"/>
    <property type="match status" value="1"/>
</dbReference>
<dbReference type="Proteomes" id="UP001205906">
    <property type="component" value="Unassembled WGS sequence"/>
</dbReference>
<dbReference type="InterPro" id="IPR036890">
    <property type="entry name" value="HATPase_C_sf"/>
</dbReference>
<keyword evidence="17" id="KW-1185">Reference proteome</keyword>
<dbReference type="InterPro" id="IPR004105">
    <property type="entry name" value="CheA-like_dim"/>
</dbReference>
<dbReference type="PRINTS" id="PR00344">
    <property type="entry name" value="BCTRLSENSOR"/>
</dbReference>
<dbReference type="SMART" id="SM01231">
    <property type="entry name" value="H-kinase_dim"/>
    <property type="match status" value="1"/>
</dbReference>
<dbReference type="Gene3D" id="1.20.120.160">
    <property type="entry name" value="HPT domain"/>
    <property type="match status" value="1"/>
</dbReference>
<comment type="function">
    <text evidence="11">Involved in the transmission of sensory signals from the chemoreceptors to the flagellar motors. CheA is autophosphorylated; it can transfer its phosphate group to either CheB or CheY.</text>
</comment>
<evidence type="ECO:0000259" key="14">
    <source>
        <dbReference type="PROSITE" id="PS50851"/>
    </source>
</evidence>
<dbReference type="EC" id="2.7.13.3" evidence="2"/>
<proteinExistence type="predicted"/>
<dbReference type="SUPFAM" id="SSF47226">
    <property type="entry name" value="Histidine-containing phosphotransfer domain, HPT domain"/>
    <property type="match status" value="1"/>
</dbReference>
<evidence type="ECO:0000256" key="11">
    <source>
        <dbReference type="ARBA" id="ARBA00035100"/>
    </source>
</evidence>
<keyword evidence="7" id="KW-0547">Nucleotide-binding</keyword>
<dbReference type="CDD" id="cd00731">
    <property type="entry name" value="CheA_reg"/>
    <property type="match status" value="1"/>
</dbReference>
<keyword evidence="6" id="KW-0808">Transferase</keyword>
<evidence type="ECO:0000256" key="1">
    <source>
        <dbReference type="ARBA" id="ARBA00000085"/>
    </source>
</evidence>
<dbReference type="Pfam" id="PF01584">
    <property type="entry name" value="CheW"/>
    <property type="match status" value="1"/>
</dbReference>
<dbReference type="SUPFAM" id="SSF55874">
    <property type="entry name" value="ATPase domain of HSP90 chaperone/DNA topoisomerase II/histidine kinase"/>
    <property type="match status" value="1"/>
</dbReference>
<dbReference type="EMBL" id="JAMXQS010000007">
    <property type="protein sequence ID" value="MCO6051063.1"/>
    <property type="molecule type" value="Genomic_DNA"/>
</dbReference>
<dbReference type="InterPro" id="IPR051315">
    <property type="entry name" value="Bact_Chemotaxis_CheA"/>
</dbReference>
<dbReference type="InterPro" id="IPR008207">
    <property type="entry name" value="Sig_transdc_His_kin_Hpt_dom"/>
</dbReference>
<dbReference type="InterPro" id="IPR002545">
    <property type="entry name" value="CheW-lke_dom"/>
</dbReference>
<dbReference type="InterPro" id="IPR003594">
    <property type="entry name" value="HATPase_dom"/>
</dbReference>
<dbReference type="InterPro" id="IPR036097">
    <property type="entry name" value="HisK_dim/P_sf"/>
</dbReference>
<evidence type="ECO:0000259" key="13">
    <source>
        <dbReference type="PROSITE" id="PS50109"/>
    </source>
</evidence>
<evidence type="ECO:0000256" key="8">
    <source>
        <dbReference type="ARBA" id="ARBA00022777"/>
    </source>
</evidence>
<dbReference type="RefSeq" id="WP_252820273.1">
    <property type="nucleotide sequence ID" value="NZ_JAMXQS010000007.1"/>
</dbReference>
<dbReference type="Pfam" id="PF02895">
    <property type="entry name" value="H-kinase_dim"/>
    <property type="match status" value="1"/>
</dbReference>
<feature type="domain" description="Histidine kinase" evidence="13">
    <location>
        <begin position="389"/>
        <end position="592"/>
    </location>
</feature>
<reference evidence="16 17" key="1">
    <citation type="submission" date="2022-06" db="EMBL/GenBank/DDBJ databases">
        <title>Mesorhizobium sp. strain RP14 Genome sequencing and assembly.</title>
        <authorList>
            <person name="Kim I."/>
        </authorList>
    </citation>
    <scope>NUCLEOTIDE SEQUENCE [LARGE SCALE GENOMIC DNA]</scope>
    <source>
        <strain evidence="17">RP14(2022)</strain>
    </source>
</reference>
<keyword evidence="10" id="KW-0902">Two-component regulatory system</keyword>
<dbReference type="InterPro" id="IPR004358">
    <property type="entry name" value="Sig_transdc_His_kin-like_C"/>
</dbReference>
<dbReference type="InterPro" id="IPR037006">
    <property type="entry name" value="CheA-like_homodim_sf"/>
</dbReference>
<dbReference type="PROSITE" id="PS50109">
    <property type="entry name" value="HIS_KIN"/>
    <property type="match status" value="1"/>
</dbReference>
<evidence type="ECO:0000256" key="7">
    <source>
        <dbReference type="ARBA" id="ARBA00022741"/>
    </source>
</evidence>
<dbReference type="SUPFAM" id="SSF50341">
    <property type="entry name" value="CheW-like"/>
    <property type="match status" value="1"/>
</dbReference>
<keyword evidence="9" id="KW-0067">ATP-binding</keyword>
<dbReference type="SUPFAM" id="SSF47384">
    <property type="entry name" value="Homodimeric domain of signal transducing histidine kinase"/>
    <property type="match status" value="1"/>
</dbReference>
<dbReference type="SMART" id="SM00260">
    <property type="entry name" value="CheW"/>
    <property type="match status" value="1"/>
</dbReference>
<feature type="domain" description="HPt" evidence="15">
    <location>
        <begin position="1"/>
        <end position="104"/>
    </location>
</feature>
<name>A0ABT1C897_9HYPH</name>
<comment type="caution">
    <text evidence="16">The sequence shown here is derived from an EMBL/GenBank/DDBJ whole genome shotgun (WGS) entry which is preliminary data.</text>
</comment>
<evidence type="ECO:0000256" key="4">
    <source>
        <dbReference type="ARBA" id="ARBA00022500"/>
    </source>
</evidence>
<dbReference type="Gene3D" id="3.30.565.10">
    <property type="entry name" value="Histidine kinase-like ATPase, C-terminal domain"/>
    <property type="match status" value="1"/>
</dbReference>
<organism evidence="16 17">
    <name type="scientific">Mesorhizobium liriopis</name>
    <dbReference type="NCBI Taxonomy" id="2953882"/>
    <lineage>
        <taxon>Bacteria</taxon>
        <taxon>Pseudomonadati</taxon>
        <taxon>Pseudomonadota</taxon>
        <taxon>Alphaproteobacteria</taxon>
        <taxon>Hyphomicrobiales</taxon>
        <taxon>Phyllobacteriaceae</taxon>
        <taxon>Mesorhizobium</taxon>
    </lineage>
</organism>
<dbReference type="Gene3D" id="2.30.30.40">
    <property type="entry name" value="SH3 Domains"/>
    <property type="match status" value="1"/>
</dbReference>
<gene>
    <name evidence="16" type="ORF">NGM99_14865</name>
</gene>
<dbReference type="PANTHER" id="PTHR43395:SF10">
    <property type="entry name" value="CHEMOTAXIS PROTEIN CHEA"/>
    <property type="match status" value="1"/>
</dbReference>
<dbReference type="InterPro" id="IPR005467">
    <property type="entry name" value="His_kinase_dom"/>
</dbReference>
<comment type="catalytic activity">
    <reaction evidence="1">
        <text>ATP + protein L-histidine = ADP + protein N-phospho-L-histidine.</text>
        <dbReference type="EC" id="2.7.13.3"/>
    </reaction>
</comment>
<evidence type="ECO:0000256" key="12">
    <source>
        <dbReference type="PROSITE-ProRule" id="PRU00110"/>
    </source>
</evidence>
<evidence type="ECO:0000313" key="16">
    <source>
        <dbReference type="EMBL" id="MCO6051063.1"/>
    </source>
</evidence>
<evidence type="ECO:0000313" key="17">
    <source>
        <dbReference type="Proteomes" id="UP001205906"/>
    </source>
</evidence>
<dbReference type="Pfam" id="PF02518">
    <property type="entry name" value="HATPase_c"/>
    <property type="match status" value="1"/>
</dbReference>
<evidence type="ECO:0000256" key="6">
    <source>
        <dbReference type="ARBA" id="ARBA00022679"/>
    </source>
</evidence>
<keyword evidence="8" id="KW-0418">Kinase</keyword>
<keyword evidence="4" id="KW-0145">Chemotaxis</keyword>
<keyword evidence="5 12" id="KW-0597">Phosphoprotein</keyword>